<organism evidence="1">
    <name type="scientific">Menopon gallinae</name>
    <name type="common">poultry shaft louse</name>
    <dbReference type="NCBI Taxonomy" id="328185"/>
    <lineage>
        <taxon>Eukaryota</taxon>
        <taxon>Metazoa</taxon>
        <taxon>Ecdysozoa</taxon>
        <taxon>Arthropoda</taxon>
        <taxon>Hexapoda</taxon>
        <taxon>Insecta</taxon>
        <taxon>Pterygota</taxon>
        <taxon>Neoptera</taxon>
        <taxon>Paraneoptera</taxon>
        <taxon>Psocodea</taxon>
        <taxon>Troctomorpha</taxon>
        <taxon>Phthiraptera</taxon>
        <taxon>Amblycera</taxon>
        <taxon>Menoponidae</taxon>
        <taxon>Menopon</taxon>
    </lineage>
</organism>
<name>A0AAW2HUH9_9NEOP</name>
<dbReference type="EMBL" id="JARGDH010000003">
    <property type="protein sequence ID" value="KAL0273223.1"/>
    <property type="molecule type" value="Genomic_DNA"/>
</dbReference>
<accession>A0AAW2HUH9</accession>
<dbReference type="AlphaFoldDB" id="A0AAW2HUH9"/>
<comment type="caution">
    <text evidence="1">The sequence shown here is derived from an EMBL/GenBank/DDBJ whole genome shotgun (WGS) entry which is preliminary data.</text>
</comment>
<reference evidence="1" key="1">
    <citation type="journal article" date="2024" name="Gigascience">
        <title>Chromosome-level genome of the poultry shaft louse Menopon gallinae provides insight into the host-switching and adaptive evolution of parasitic lice.</title>
        <authorList>
            <person name="Xu Y."/>
            <person name="Ma L."/>
            <person name="Liu S."/>
            <person name="Liang Y."/>
            <person name="Liu Q."/>
            <person name="He Z."/>
            <person name="Tian L."/>
            <person name="Duan Y."/>
            <person name="Cai W."/>
            <person name="Li H."/>
            <person name="Song F."/>
        </authorList>
    </citation>
    <scope>NUCLEOTIDE SEQUENCE</scope>
    <source>
        <strain evidence="1">Cailab_2023a</strain>
    </source>
</reference>
<proteinExistence type="predicted"/>
<gene>
    <name evidence="1" type="ORF">PYX00_005955</name>
</gene>
<sequence length="91" mass="10357">MMTTEEDLHVGRVLSGFQVRTDTGLDIRLGKVRTERWRYSHSIYVWFGGGACARKSSIVNVTAAAADPVDCIPDKYYGKVEARVDELMYYY</sequence>
<evidence type="ECO:0000313" key="1">
    <source>
        <dbReference type="EMBL" id="KAL0273223.1"/>
    </source>
</evidence>
<protein>
    <submittedName>
        <fullName evidence="1">Uncharacterized protein</fullName>
    </submittedName>
</protein>